<feature type="region of interest" description="Disordered" evidence="1">
    <location>
        <begin position="421"/>
        <end position="471"/>
    </location>
</feature>
<dbReference type="AlphaFoldDB" id="A0A0J6WLR3"/>
<dbReference type="RefSeq" id="WP_048416874.1">
    <property type="nucleotide sequence ID" value="NZ_JYNX01000017.1"/>
</dbReference>
<feature type="domain" description="Mammalian cell entry C-terminal" evidence="4">
    <location>
        <begin position="121"/>
        <end position="292"/>
    </location>
</feature>
<organism evidence="5 6">
    <name type="scientific">Mycolicibacterium chubuense</name>
    <name type="common">Mycobacterium chubuense</name>
    <dbReference type="NCBI Taxonomy" id="1800"/>
    <lineage>
        <taxon>Bacteria</taxon>
        <taxon>Bacillati</taxon>
        <taxon>Actinomycetota</taxon>
        <taxon>Actinomycetes</taxon>
        <taxon>Mycobacteriales</taxon>
        <taxon>Mycobacteriaceae</taxon>
        <taxon>Mycolicibacterium</taxon>
    </lineage>
</organism>
<accession>A0A0J6WLR3</accession>
<evidence type="ECO:0000259" key="4">
    <source>
        <dbReference type="Pfam" id="PF11887"/>
    </source>
</evidence>
<evidence type="ECO:0000256" key="1">
    <source>
        <dbReference type="SAM" id="MobiDB-lite"/>
    </source>
</evidence>
<dbReference type="InterPro" id="IPR005693">
    <property type="entry name" value="Mce"/>
</dbReference>
<dbReference type="EMBL" id="JYNX01000017">
    <property type="protein sequence ID" value="KMO84305.1"/>
    <property type="molecule type" value="Genomic_DNA"/>
</dbReference>
<feature type="compositionally biased region" description="Pro residues" evidence="1">
    <location>
        <begin position="434"/>
        <end position="455"/>
    </location>
</feature>
<comment type="caution">
    <text evidence="5">The sequence shown here is derived from an EMBL/GenBank/DDBJ whole genome shotgun (WGS) entry which is preliminary data.</text>
</comment>
<protein>
    <submittedName>
        <fullName evidence="5">Mce related protein</fullName>
    </submittedName>
</protein>
<evidence type="ECO:0000256" key="2">
    <source>
        <dbReference type="SAM" id="Phobius"/>
    </source>
</evidence>
<dbReference type="PATRIC" id="fig|1800.3.peg.762"/>
<dbReference type="PANTHER" id="PTHR33371">
    <property type="entry name" value="INTERMEMBRANE PHOSPHOLIPID TRANSPORT SYSTEM BINDING PROTEIN MLAD-RELATED"/>
    <property type="match status" value="1"/>
</dbReference>
<gene>
    <name evidence="5" type="ORF">MCHUDSM44219_00756</name>
</gene>
<keyword evidence="2" id="KW-0472">Membrane</keyword>
<keyword evidence="2" id="KW-0812">Transmembrane</keyword>
<dbReference type="Pfam" id="PF02470">
    <property type="entry name" value="MlaD"/>
    <property type="match status" value="1"/>
</dbReference>
<evidence type="ECO:0000259" key="3">
    <source>
        <dbReference type="Pfam" id="PF02470"/>
    </source>
</evidence>
<dbReference type="InterPro" id="IPR024516">
    <property type="entry name" value="Mce_C"/>
</dbReference>
<dbReference type="InterPro" id="IPR003399">
    <property type="entry name" value="Mce/MlaD"/>
</dbReference>
<sequence length="500" mass="53480">MRITRRIVIQMLIFGVIATTALGIMVFAYMRLPAFFGVGQYQVTMKLAQSGGLYPRGNVTYRGVEVGEVKSVSLTDTGVSAVLSLNSDVKIPADVDAEVHSVSAVGEQFVQLLPRSADGPMLRNGDVIPEDRTTVPTDINTVLDATNRGLEAIPQENLQTVVDEAYTAVGGLGPDLRRLVTGSSTLAIDARKNLDSLITLVDESKPVLDSQIDTADSIQAWAANLANVSGQLQRQDPALRGILDKGPGAAEEVRALFDRLQPTLPIVLANLVSVGEVLVTYQPSLEQLLVLLPQGTAVTQAVGVHKRNTKQDYMGDALNFNLNLAIPLLPAPIPLPPQAIPPPCTTGFLPAQQRRVPTFEDYPDRPPGDVYCRVPQDAPFNVRGARNLPCVEVPGKRAPTWQECLSNENYVPLNDGYNWKGDPNATASGQAVPDIPPNISPTQSSPPPGPAPPPIAAAEYDPASGTYVGPDGRVYTQSNLANGAAEEKTWQTMLLPPKGN</sequence>
<dbReference type="OrthoDB" id="4741753at2"/>
<keyword evidence="2" id="KW-1133">Transmembrane helix</keyword>
<dbReference type="PANTHER" id="PTHR33371:SF16">
    <property type="entry name" value="MCE-FAMILY PROTEIN MCE3F"/>
    <property type="match status" value="1"/>
</dbReference>
<keyword evidence="6" id="KW-1185">Reference proteome</keyword>
<dbReference type="GO" id="GO:0005576">
    <property type="term" value="C:extracellular region"/>
    <property type="evidence" value="ECO:0007669"/>
    <property type="project" value="TreeGrafter"/>
</dbReference>
<evidence type="ECO:0000313" key="5">
    <source>
        <dbReference type="EMBL" id="KMO84305.1"/>
    </source>
</evidence>
<feature type="transmembrane region" description="Helical" evidence="2">
    <location>
        <begin position="7"/>
        <end position="30"/>
    </location>
</feature>
<dbReference type="Proteomes" id="UP000036176">
    <property type="component" value="Unassembled WGS sequence"/>
</dbReference>
<reference evidence="5 6" key="1">
    <citation type="journal article" date="2015" name="Genome Biol. Evol.">
        <title>Characterization of Three Mycobacterium spp. with Potential Use in Bioremediation by Genome Sequencing and Comparative Genomics.</title>
        <authorList>
            <person name="Das S."/>
            <person name="Pettersson B.M."/>
            <person name="Behra P.R."/>
            <person name="Ramesh M."/>
            <person name="Dasgupta S."/>
            <person name="Bhattacharya A."/>
            <person name="Kirsebom L.A."/>
        </authorList>
    </citation>
    <scope>NUCLEOTIDE SEQUENCE [LARGE SCALE GENOMIC DNA]</scope>
    <source>
        <strain evidence="5 6">DSM 44219</strain>
    </source>
</reference>
<name>A0A0J6WLR3_MYCCU</name>
<feature type="domain" description="Mce/MlaD" evidence="3">
    <location>
        <begin position="40"/>
        <end position="114"/>
    </location>
</feature>
<proteinExistence type="predicted"/>
<dbReference type="InterPro" id="IPR052336">
    <property type="entry name" value="MlaD_Phospholipid_Transporter"/>
</dbReference>
<dbReference type="Pfam" id="PF11887">
    <property type="entry name" value="Mce4_CUP1"/>
    <property type="match status" value="1"/>
</dbReference>
<dbReference type="NCBIfam" id="TIGR00996">
    <property type="entry name" value="Mtu_fam_mce"/>
    <property type="match status" value="1"/>
</dbReference>
<evidence type="ECO:0000313" key="6">
    <source>
        <dbReference type="Proteomes" id="UP000036176"/>
    </source>
</evidence>